<accession>A0ABW1DJF6</accession>
<dbReference type="PANTHER" id="PTHR40045">
    <property type="entry name" value="YCGG FAMILY PROTEIN"/>
    <property type="match status" value="1"/>
</dbReference>
<evidence type="ECO:0000313" key="3">
    <source>
        <dbReference type="Proteomes" id="UP001595979"/>
    </source>
</evidence>
<organism evidence="2 3">
    <name type="scientific">Deinococcus petrolearius</name>
    <dbReference type="NCBI Taxonomy" id="1751295"/>
    <lineage>
        <taxon>Bacteria</taxon>
        <taxon>Thermotogati</taxon>
        <taxon>Deinococcota</taxon>
        <taxon>Deinococci</taxon>
        <taxon>Deinococcales</taxon>
        <taxon>Deinococcaceae</taxon>
        <taxon>Deinococcus</taxon>
    </lineage>
</organism>
<dbReference type="EMBL" id="JBHSOH010000010">
    <property type="protein sequence ID" value="MFC5848750.1"/>
    <property type="molecule type" value="Genomic_DNA"/>
</dbReference>
<comment type="caution">
    <text evidence="2">The sequence shown here is derived from an EMBL/GenBank/DDBJ whole genome shotgun (WGS) entry which is preliminary data.</text>
</comment>
<protein>
    <submittedName>
        <fullName evidence="2">Guanitoxin biosynthesis heme-dependent pre-guanitoxin N-hydroxylase GntA</fullName>
    </submittedName>
</protein>
<dbReference type="PANTHER" id="PTHR40045:SF1">
    <property type="entry name" value="YQCI_YCGG FAMILY PROTEIN"/>
    <property type="match status" value="1"/>
</dbReference>
<feature type="region of interest" description="Disordered" evidence="1">
    <location>
        <begin position="215"/>
        <end position="239"/>
    </location>
</feature>
<evidence type="ECO:0000313" key="2">
    <source>
        <dbReference type="EMBL" id="MFC5848750.1"/>
    </source>
</evidence>
<proteinExistence type="predicted"/>
<sequence length="252" mass="27574">MTASSLTPALPALPPARRYFLSSELRASPESTSPEAQAVNDALRGKILAPDFSCVAAKASVNTSCYALGLYGDLGSPEAAAALRTDLLQFTHDQDALDSGFTSMIAVFRDPPMSEHAFEERLWRQLRALHALDPQPYSPEVSADPANERFGFSFGGRGFFVIGMHPGSSRVARTLPFAALVFNAHRQFQALRDTDRFGRLQQTIRRRELALQGSLNPNLADHGEASEARQYSGRAVEPDWQAPFPRCPFGHG</sequence>
<gene>
    <name evidence="2" type="primary">gntA</name>
    <name evidence="2" type="ORF">ACFPQ6_10550</name>
</gene>
<name>A0ABW1DJF6_9DEIO</name>
<dbReference type="RefSeq" id="WP_380049084.1">
    <property type="nucleotide sequence ID" value="NZ_JBHSOH010000010.1"/>
</dbReference>
<dbReference type="InterPro" id="IPR014988">
    <property type="entry name" value="Uncharacterised_YqcI/YcgG"/>
</dbReference>
<dbReference type="NCBIfam" id="NF041366">
    <property type="entry name" value="GntA_guanitoxin"/>
    <property type="match status" value="1"/>
</dbReference>
<keyword evidence="3" id="KW-1185">Reference proteome</keyword>
<evidence type="ECO:0000256" key="1">
    <source>
        <dbReference type="SAM" id="MobiDB-lite"/>
    </source>
</evidence>
<reference evidence="3" key="1">
    <citation type="journal article" date="2019" name="Int. J. Syst. Evol. Microbiol.">
        <title>The Global Catalogue of Microorganisms (GCM) 10K type strain sequencing project: providing services to taxonomists for standard genome sequencing and annotation.</title>
        <authorList>
            <consortium name="The Broad Institute Genomics Platform"/>
            <consortium name="The Broad Institute Genome Sequencing Center for Infectious Disease"/>
            <person name="Wu L."/>
            <person name="Ma J."/>
        </authorList>
    </citation>
    <scope>NUCLEOTIDE SEQUENCE [LARGE SCALE GENOMIC DNA]</scope>
    <source>
        <strain evidence="3">CGMCC 1.15053</strain>
    </source>
</reference>
<dbReference type="Proteomes" id="UP001595979">
    <property type="component" value="Unassembled WGS sequence"/>
</dbReference>
<dbReference type="Pfam" id="PF08892">
    <property type="entry name" value="YqcI_YcgG"/>
    <property type="match status" value="1"/>
</dbReference>